<comment type="caution">
    <text evidence="1">The sequence shown here is derived from an EMBL/GenBank/DDBJ whole genome shotgun (WGS) entry which is preliminary data.</text>
</comment>
<dbReference type="EMBL" id="JAUSTT010000004">
    <property type="protein sequence ID" value="MDQ0175087.1"/>
    <property type="molecule type" value="Genomic_DNA"/>
</dbReference>
<dbReference type="InterPro" id="IPR012543">
    <property type="entry name" value="DUF1694"/>
</dbReference>
<dbReference type="SUPFAM" id="SSF160515">
    <property type="entry name" value="YueI-like"/>
    <property type="match status" value="1"/>
</dbReference>
<dbReference type="RefSeq" id="WP_307227095.1">
    <property type="nucleotide sequence ID" value="NZ_JAUSTT010000004.1"/>
</dbReference>
<keyword evidence="2" id="KW-1185">Reference proteome</keyword>
<dbReference type="InterPro" id="IPR029064">
    <property type="entry name" value="Ribosomal_eL30-like_sf"/>
</dbReference>
<evidence type="ECO:0000313" key="2">
    <source>
        <dbReference type="Proteomes" id="UP001223586"/>
    </source>
</evidence>
<gene>
    <name evidence="1" type="ORF">J2S08_000921</name>
</gene>
<sequence>MQKPNIDDYLQNGIYGQKQTKPEERRKFLGTLRERIVVALKKGQVMEGLFFSEIEELLKEHQQAALYLNGDIPYANLAHYIKMAEKHKIVFSIVSNPDHQTDIGLVLAYDYAIDKEEIYLEKKKPEETTNQQTSTSFSIKKLLKRKM</sequence>
<reference evidence="1 2" key="1">
    <citation type="submission" date="2023-07" db="EMBL/GenBank/DDBJ databases">
        <title>Genomic Encyclopedia of Type Strains, Phase IV (KMG-IV): sequencing the most valuable type-strain genomes for metagenomic binning, comparative biology and taxonomic classification.</title>
        <authorList>
            <person name="Goeker M."/>
        </authorList>
    </citation>
    <scope>NUCLEOTIDE SEQUENCE [LARGE SCALE GENOMIC DNA]</scope>
    <source>
        <strain evidence="1 2">DSM 23837</strain>
    </source>
</reference>
<evidence type="ECO:0000313" key="1">
    <source>
        <dbReference type="EMBL" id="MDQ0175087.1"/>
    </source>
</evidence>
<dbReference type="Pfam" id="PF07997">
    <property type="entry name" value="DUF1694"/>
    <property type="match status" value="1"/>
</dbReference>
<dbReference type="Gene3D" id="3.30.1330.30">
    <property type="match status" value="1"/>
</dbReference>
<protein>
    <submittedName>
        <fullName evidence="1">Uncharacterized protein YueI</fullName>
    </submittedName>
</protein>
<proteinExistence type="predicted"/>
<name>A0ABT9WP68_9BACI</name>
<organism evidence="1 2">
    <name type="scientific">Bacillus chungangensis</name>
    <dbReference type="NCBI Taxonomy" id="587633"/>
    <lineage>
        <taxon>Bacteria</taxon>
        <taxon>Bacillati</taxon>
        <taxon>Bacillota</taxon>
        <taxon>Bacilli</taxon>
        <taxon>Bacillales</taxon>
        <taxon>Bacillaceae</taxon>
        <taxon>Bacillus</taxon>
    </lineage>
</organism>
<dbReference type="PIRSF" id="PIRSF034303">
    <property type="entry name" value="DUF1694"/>
    <property type="match status" value="1"/>
</dbReference>
<dbReference type="Proteomes" id="UP001223586">
    <property type="component" value="Unassembled WGS sequence"/>
</dbReference>
<accession>A0ABT9WP68</accession>